<dbReference type="Proteomes" id="UP001168613">
    <property type="component" value="Unassembled WGS sequence"/>
</dbReference>
<name>A0ABT8EIE1_9BURK</name>
<reference evidence="2" key="1">
    <citation type="submission" date="2021-11" db="EMBL/GenBank/DDBJ databases">
        <title>Draft genome sequence of Alcaligenes endophyticus type strain CCUG 75668T.</title>
        <authorList>
            <person name="Salva-Serra F."/>
            <person name="Duran R.E."/>
            <person name="Seeger M."/>
            <person name="Moore E.R.B."/>
            <person name="Jaen-Luchoro D."/>
        </authorList>
    </citation>
    <scope>NUCLEOTIDE SEQUENCE</scope>
    <source>
        <strain evidence="2">CCUG 75668</strain>
    </source>
</reference>
<evidence type="ECO:0000259" key="1">
    <source>
        <dbReference type="Pfam" id="PF05598"/>
    </source>
</evidence>
<dbReference type="Pfam" id="PF05598">
    <property type="entry name" value="DUF772"/>
    <property type="match status" value="1"/>
</dbReference>
<feature type="domain" description="Transposase InsH N-terminal" evidence="1">
    <location>
        <begin position="52"/>
        <end position="149"/>
    </location>
</feature>
<proteinExistence type="predicted"/>
<comment type="caution">
    <text evidence="2">The sequence shown here is derived from an EMBL/GenBank/DDBJ whole genome shotgun (WGS) entry which is preliminary data.</text>
</comment>
<accession>A0ABT8EIE1</accession>
<gene>
    <name evidence="2" type="ORF">LMS43_07150</name>
</gene>
<evidence type="ECO:0000313" key="3">
    <source>
        <dbReference type="Proteomes" id="UP001168613"/>
    </source>
</evidence>
<evidence type="ECO:0000313" key="2">
    <source>
        <dbReference type="EMBL" id="MDN4121061.1"/>
    </source>
</evidence>
<dbReference type="InterPro" id="IPR008490">
    <property type="entry name" value="Transposase_InsH_N"/>
</dbReference>
<protein>
    <submittedName>
        <fullName evidence="2">Transposase</fullName>
    </submittedName>
</protein>
<dbReference type="EMBL" id="JAJHNU010000001">
    <property type="protein sequence ID" value="MDN4121061.1"/>
    <property type="molecule type" value="Genomic_DNA"/>
</dbReference>
<keyword evidence="3" id="KW-1185">Reference proteome</keyword>
<sequence length="200" mass="23944">MSNLVKRVSMQELDTRLSKIVDEARERPVAVTRYNAPWVWIVAHNVWVDIEKLKNVVPEDHPMAEVRRITDNIIQQYNRAFEEPDASIDSYMNGESMFRCLLLQSLFPMSNEDRVFEELRFNLLYRWFIGIETFREPLDARPRFISRLRNIKKDPLVIGLLLRCLDEIKKYPVLNEKFPVDQERINEWKSYLLESKEVKK</sequence>
<dbReference type="RefSeq" id="WP_266124947.1">
    <property type="nucleotide sequence ID" value="NZ_JAJHNU010000001.1"/>
</dbReference>
<organism evidence="2 3">
    <name type="scientific">Alcaligenes endophyticus</name>
    <dbReference type="NCBI Taxonomy" id="1929088"/>
    <lineage>
        <taxon>Bacteria</taxon>
        <taxon>Pseudomonadati</taxon>
        <taxon>Pseudomonadota</taxon>
        <taxon>Betaproteobacteria</taxon>
        <taxon>Burkholderiales</taxon>
        <taxon>Alcaligenaceae</taxon>
        <taxon>Alcaligenes</taxon>
    </lineage>
</organism>